<protein>
    <submittedName>
        <fullName evidence="1">Uncharacterized protein</fullName>
    </submittedName>
</protein>
<evidence type="ECO:0000313" key="2">
    <source>
        <dbReference type="Proteomes" id="UP001203665"/>
    </source>
</evidence>
<sequence length="48" mass="5485">MNAKVITAATRKGFETKINEALKEIGDRYEDLKFTDKSSDYVAVILYK</sequence>
<dbReference type="Proteomes" id="UP001203665">
    <property type="component" value="Unassembled WGS sequence"/>
</dbReference>
<keyword evidence="2" id="KW-1185">Reference proteome</keyword>
<dbReference type="RefSeq" id="WP_251603544.1">
    <property type="nucleotide sequence ID" value="NZ_JAMQJY010000001.1"/>
</dbReference>
<organism evidence="1 2">
    <name type="scientific">Alkalicoccobacillus plakortidis</name>
    <dbReference type="NCBI Taxonomy" id="444060"/>
    <lineage>
        <taxon>Bacteria</taxon>
        <taxon>Bacillati</taxon>
        <taxon>Bacillota</taxon>
        <taxon>Bacilli</taxon>
        <taxon>Bacillales</taxon>
        <taxon>Bacillaceae</taxon>
        <taxon>Alkalicoccobacillus</taxon>
    </lineage>
</organism>
<dbReference type="EMBL" id="JAMQJY010000001">
    <property type="protein sequence ID" value="MCM2674248.1"/>
    <property type="molecule type" value="Genomic_DNA"/>
</dbReference>
<comment type="caution">
    <text evidence="1">The sequence shown here is derived from an EMBL/GenBank/DDBJ whole genome shotgun (WGS) entry which is preliminary data.</text>
</comment>
<name>A0ABT0XFW8_9BACI</name>
<reference evidence="1" key="1">
    <citation type="submission" date="2022-06" db="EMBL/GenBank/DDBJ databases">
        <title>Alkalicoccobacillus porphyridii sp. nov., isolated from a marine red alga, Porphyridium purpureum and reclassification of Shouchella plakortidis and Shouchella gibsonii as Alkalicoccobacillus plakortidis comb. nov. and Alkalicoccobacillus gibsonii comb. nov.</title>
        <authorList>
            <person name="Kim K.H."/>
            <person name="Lee J.K."/>
            <person name="Han D.M."/>
            <person name="Baek J.H."/>
            <person name="Jeon C.O."/>
        </authorList>
    </citation>
    <scope>NUCLEOTIDE SEQUENCE</scope>
    <source>
        <strain evidence="1">DSM 19153</strain>
    </source>
</reference>
<evidence type="ECO:0000313" key="1">
    <source>
        <dbReference type="EMBL" id="MCM2674248.1"/>
    </source>
</evidence>
<gene>
    <name evidence="1" type="ORF">NDM98_01080</name>
</gene>
<proteinExistence type="predicted"/>
<accession>A0ABT0XFW8</accession>